<protein>
    <submittedName>
        <fullName evidence="2">ABC transporter substrate-binding protein</fullName>
    </submittedName>
</protein>
<name>A0ABW4L1Q5_9MICO</name>
<evidence type="ECO:0000259" key="1">
    <source>
        <dbReference type="Pfam" id="PF00496"/>
    </source>
</evidence>
<dbReference type="CDD" id="cd08500">
    <property type="entry name" value="PBP2_NikA_DppA_OppA_like_4"/>
    <property type="match status" value="1"/>
</dbReference>
<dbReference type="Gene3D" id="3.10.105.10">
    <property type="entry name" value="Dipeptide-binding Protein, Domain 3"/>
    <property type="match status" value="1"/>
</dbReference>
<dbReference type="Gene3D" id="3.40.190.10">
    <property type="entry name" value="Periplasmic binding protein-like II"/>
    <property type="match status" value="1"/>
</dbReference>
<keyword evidence="3" id="KW-1185">Reference proteome</keyword>
<dbReference type="SUPFAM" id="SSF53850">
    <property type="entry name" value="Periplasmic binding protein-like II"/>
    <property type="match status" value="1"/>
</dbReference>
<dbReference type="Proteomes" id="UP001597277">
    <property type="component" value="Unassembled WGS sequence"/>
</dbReference>
<dbReference type="RefSeq" id="WP_388004182.1">
    <property type="nucleotide sequence ID" value="NZ_JBHUEE010000003.1"/>
</dbReference>
<sequence>MDLDRASTTTAVRRRDILRLGGVGLVAASLSSCGFFSTDPTDGHGGGAGTDAAKGPEAPSLAQRVEAGDLPPLEERLPATPMVLEPLEEMGRYGGDLRMLMSSVGSDLLNATIGYENLVRWKSDATQLTQDQVIPNVAEDFEISPDGTEFTFTLRDGLRWSDGEPFTAEDILFWFHDVISNEELTPDGLPEWLNTGGEEPLVVEQTGERTVVFRFSAPNGLFLVNLATQRGDIVTGFPRHYLEQFHKDYADDIDGVVEQEDAEDWVDLFFTKADRADPPGLFWQNPEVPTLNAWVITEAITSDSQRVVAERNPYYWKTDPDGSQLPYLDRVTFHMVTDPEAQVVEVTNGNVDLVERGINTLRNKPVFADAREDAGIEFFDTIPQQMNQMIIMVNLTHQDPALREVFSDRDFRIGLSYALDRQEIIDTVFARQGEPWQAAPRPESPFYNETLATQYTEHDLELAAEHLDRVVPDTDADGMRLRPDGRRLRFQIEVSTDFPDLVDALEFVRNQWAQVGVDIGIKSQDATLFGERMEANAHDACVWIGGGGLGPTLDPFYYMPYNFNTRYAMPWYRWYINPDSEQAEEPPEPARRQLELYGELLRTPDQQGQIDLMAQITDIAAEQFYCMGVALREREYGVAATRVRNIPSSTVNGWLYAGMMPANPQQYFVTE</sequence>
<dbReference type="InterPro" id="IPR000914">
    <property type="entry name" value="SBP_5_dom"/>
</dbReference>
<evidence type="ECO:0000313" key="3">
    <source>
        <dbReference type="Proteomes" id="UP001597277"/>
    </source>
</evidence>
<proteinExistence type="predicted"/>
<gene>
    <name evidence="2" type="ORF">ACFSE6_07075</name>
</gene>
<dbReference type="Pfam" id="PF00496">
    <property type="entry name" value="SBP_bac_5"/>
    <property type="match status" value="1"/>
</dbReference>
<reference evidence="3" key="1">
    <citation type="journal article" date="2019" name="Int. J. Syst. Evol. Microbiol.">
        <title>The Global Catalogue of Microorganisms (GCM) 10K type strain sequencing project: providing services to taxonomists for standard genome sequencing and annotation.</title>
        <authorList>
            <consortium name="The Broad Institute Genomics Platform"/>
            <consortium name="The Broad Institute Genome Sequencing Center for Infectious Disease"/>
            <person name="Wu L."/>
            <person name="Ma J."/>
        </authorList>
    </citation>
    <scope>NUCLEOTIDE SEQUENCE [LARGE SCALE GENOMIC DNA]</scope>
    <source>
        <strain evidence="3">JCM 17130</strain>
    </source>
</reference>
<evidence type="ECO:0000313" key="2">
    <source>
        <dbReference type="EMBL" id="MFD1717588.1"/>
    </source>
</evidence>
<dbReference type="EMBL" id="JBHUEE010000003">
    <property type="protein sequence ID" value="MFD1717588.1"/>
    <property type="molecule type" value="Genomic_DNA"/>
</dbReference>
<organism evidence="2 3">
    <name type="scientific">Georgenia deserti</name>
    <dbReference type="NCBI Taxonomy" id="2093781"/>
    <lineage>
        <taxon>Bacteria</taxon>
        <taxon>Bacillati</taxon>
        <taxon>Actinomycetota</taxon>
        <taxon>Actinomycetes</taxon>
        <taxon>Micrococcales</taxon>
        <taxon>Bogoriellaceae</taxon>
        <taxon>Georgenia</taxon>
    </lineage>
</organism>
<comment type="caution">
    <text evidence="2">The sequence shown here is derived from an EMBL/GenBank/DDBJ whole genome shotgun (WGS) entry which is preliminary data.</text>
</comment>
<dbReference type="PANTHER" id="PTHR30290">
    <property type="entry name" value="PERIPLASMIC BINDING COMPONENT OF ABC TRANSPORTER"/>
    <property type="match status" value="1"/>
</dbReference>
<dbReference type="PANTHER" id="PTHR30290:SF62">
    <property type="entry name" value="OLIGOPEPTIDE ABC TRANSPORTER, PERIPLASMIC OLIGOPEPTIDE-BINDING PROTEIN"/>
    <property type="match status" value="1"/>
</dbReference>
<dbReference type="InterPro" id="IPR039424">
    <property type="entry name" value="SBP_5"/>
</dbReference>
<feature type="domain" description="Solute-binding protein family 5" evidence="1">
    <location>
        <begin position="132"/>
        <end position="560"/>
    </location>
</feature>
<dbReference type="PROSITE" id="PS51257">
    <property type="entry name" value="PROKAR_LIPOPROTEIN"/>
    <property type="match status" value="1"/>
</dbReference>
<accession>A0ABW4L1Q5</accession>